<proteinExistence type="predicted"/>
<dbReference type="Proteomes" id="UP001231649">
    <property type="component" value="Chromosome 15"/>
</dbReference>
<evidence type="ECO:0000313" key="2">
    <source>
        <dbReference type="Proteomes" id="UP001231649"/>
    </source>
</evidence>
<name>A0ACC2QUZ8_9NEOP</name>
<dbReference type="EMBL" id="CM056791">
    <property type="protein sequence ID" value="KAJ8725723.1"/>
    <property type="molecule type" value="Genomic_DNA"/>
</dbReference>
<sequence>MNQRKGASFLFTIAKEVRHSFTSPVIFLTENDFAENVFIAYRSMHNAFMTQQAPERLVEIINAYHIEWLEAVLDVETFSRRIKDTPREVILQALDYTIDCSRLRYTRTKEYIKDMRSTMTAEENQSMNAELKVIKDLQDTVHSALLEKKRYILSQADKAEYVARIHDEAEELLHWLDRLDDSLSIELSKFLTFKIPLVPSGLTKTLKKVIEEVATNPIPEAKRLTELVHVKSHFSASSATMVQRNEKEIEQIVAKIKALQARIKRLKENSPAVMALKHKTLFLEERLMSLENIKMAMNKLTKDYREEGSDEEVSEHKRMTIFNHLLPHQDRCRLVEELIQIWNQALTKNEHDDESIIDILSVANVKEVYSDEIGHFTVDKFGRKIYKGDDEGILYQLNEHNTLVPLLDDEKHVYFYDSCGRYYMNARRERVYKHHDGASEYMLRKDGLLVKVLEEKDGIEYYYDRLGRYYINEEGRNIYRDEESNDEYEQDGLGNLVKIQDETLYYTPCPIEPITTEENKYLKREVGDALKKCIAEVVLHQPSDPVAYLADILTKYSDNIKAHQKHLKDEQERFEMSQLIHTTKDNSVNPSYADEASDINYINYQHETDISLTSF</sequence>
<gene>
    <name evidence="1" type="ORF">PYW08_003906</name>
</gene>
<protein>
    <submittedName>
        <fullName evidence="1">Uncharacterized protein</fullName>
    </submittedName>
</protein>
<comment type="caution">
    <text evidence="1">The sequence shown here is derived from an EMBL/GenBank/DDBJ whole genome shotgun (WGS) entry which is preliminary data.</text>
</comment>
<reference evidence="1" key="1">
    <citation type="submission" date="2023-03" db="EMBL/GenBank/DDBJ databases">
        <title>Chromosome-level genomes of two armyworms, Mythimna separata and Mythimna loreyi, provide insights into the biosynthesis and reception of sex pheromones.</title>
        <authorList>
            <person name="Zhao H."/>
        </authorList>
    </citation>
    <scope>NUCLEOTIDE SEQUENCE</scope>
    <source>
        <strain evidence="1">BeijingLab</strain>
    </source>
</reference>
<organism evidence="1 2">
    <name type="scientific">Mythimna loreyi</name>
    <dbReference type="NCBI Taxonomy" id="667449"/>
    <lineage>
        <taxon>Eukaryota</taxon>
        <taxon>Metazoa</taxon>
        <taxon>Ecdysozoa</taxon>
        <taxon>Arthropoda</taxon>
        <taxon>Hexapoda</taxon>
        <taxon>Insecta</taxon>
        <taxon>Pterygota</taxon>
        <taxon>Neoptera</taxon>
        <taxon>Endopterygota</taxon>
        <taxon>Lepidoptera</taxon>
        <taxon>Glossata</taxon>
        <taxon>Ditrysia</taxon>
        <taxon>Noctuoidea</taxon>
        <taxon>Noctuidae</taxon>
        <taxon>Noctuinae</taxon>
        <taxon>Hadenini</taxon>
        <taxon>Mythimna</taxon>
    </lineage>
</organism>
<evidence type="ECO:0000313" key="1">
    <source>
        <dbReference type="EMBL" id="KAJ8725723.1"/>
    </source>
</evidence>
<keyword evidence="2" id="KW-1185">Reference proteome</keyword>
<accession>A0ACC2QUZ8</accession>